<dbReference type="GO" id="GO:0004373">
    <property type="term" value="F:alpha-1,4-glucan glucosyltransferase (UDP-glucose donor) activity"/>
    <property type="evidence" value="ECO:0007669"/>
    <property type="project" value="InterPro"/>
</dbReference>
<dbReference type="GO" id="GO:0009507">
    <property type="term" value="C:chloroplast"/>
    <property type="evidence" value="ECO:0007669"/>
    <property type="project" value="UniProtKB-SubCell"/>
</dbReference>
<comment type="caution">
    <text evidence="11">The sequence shown here is derived from an EMBL/GenBank/DDBJ whole genome shotgun (WGS) entry which is preliminary data.</text>
</comment>
<feature type="domain" description="Glycosyl transferase family 1" evidence="9">
    <location>
        <begin position="258"/>
        <end position="414"/>
    </location>
</feature>
<evidence type="ECO:0000259" key="10">
    <source>
        <dbReference type="Pfam" id="PF08323"/>
    </source>
</evidence>
<dbReference type="NCBIfam" id="TIGR02095">
    <property type="entry name" value="glgA"/>
    <property type="match status" value="1"/>
</dbReference>
<dbReference type="EC" id="2.4.1.-" evidence="7"/>
<dbReference type="Pfam" id="PF08323">
    <property type="entry name" value="Glyco_transf_5"/>
    <property type="match status" value="2"/>
</dbReference>
<organism evidence="11 12">
    <name type="scientific">Gonium pectorale</name>
    <name type="common">Green alga</name>
    <dbReference type="NCBI Taxonomy" id="33097"/>
    <lineage>
        <taxon>Eukaryota</taxon>
        <taxon>Viridiplantae</taxon>
        <taxon>Chlorophyta</taxon>
        <taxon>core chlorophytes</taxon>
        <taxon>Chlorophyceae</taxon>
        <taxon>CS clade</taxon>
        <taxon>Chlamydomonadales</taxon>
        <taxon>Volvocaceae</taxon>
        <taxon>Gonium</taxon>
    </lineage>
</organism>
<evidence type="ECO:0000256" key="7">
    <source>
        <dbReference type="RuleBase" id="RU361232"/>
    </source>
</evidence>
<comment type="pathway">
    <text evidence="2 7">Glycan biosynthesis; starch biosynthesis.</text>
</comment>
<dbReference type="AlphaFoldDB" id="A0A150GRH6"/>
<dbReference type="InterPro" id="IPR011835">
    <property type="entry name" value="GS/SS"/>
</dbReference>
<comment type="catalytic activity">
    <reaction evidence="1">
        <text>[(1-&gt;4)-alpha-D-glucosyl](n) + ADP-alpha-D-glucose = [(1-&gt;4)-alpha-D-glucosyl](n+1) + ADP + H(+)</text>
        <dbReference type="Rhea" id="RHEA:18189"/>
        <dbReference type="Rhea" id="RHEA-COMP:9584"/>
        <dbReference type="Rhea" id="RHEA-COMP:9587"/>
        <dbReference type="ChEBI" id="CHEBI:15378"/>
        <dbReference type="ChEBI" id="CHEBI:15444"/>
        <dbReference type="ChEBI" id="CHEBI:57498"/>
        <dbReference type="ChEBI" id="CHEBI:456216"/>
        <dbReference type="EC" id="2.4.1.21"/>
    </reaction>
</comment>
<feature type="region of interest" description="Disordered" evidence="8">
    <location>
        <begin position="68"/>
        <end position="94"/>
    </location>
</feature>
<dbReference type="GO" id="GO:0009011">
    <property type="term" value="F:alpha-1,4-glucan glucosyltransferase (ADP-glucose donor) activity"/>
    <property type="evidence" value="ECO:0007669"/>
    <property type="project" value="UniProtKB-EC"/>
</dbReference>
<evidence type="ECO:0000256" key="3">
    <source>
        <dbReference type="ARBA" id="ARBA00010281"/>
    </source>
</evidence>
<dbReference type="InterPro" id="IPR013534">
    <property type="entry name" value="Starch_synth_cat_dom"/>
</dbReference>
<dbReference type="PANTHER" id="PTHR46083:SF1">
    <property type="entry name" value="GLYCOGEN SYNTHASE 2-RELATED"/>
    <property type="match status" value="1"/>
</dbReference>
<dbReference type="UniPathway" id="UPA00152"/>
<dbReference type="EMBL" id="LSYV01000010">
    <property type="protein sequence ID" value="KXZ52394.1"/>
    <property type="molecule type" value="Genomic_DNA"/>
</dbReference>
<dbReference type="Gene3D" id="3.40.50.2000">
    <property type="entry name" value="Glycogen Phosphorylase B"/>
    <property type="match status" value="3"/>
</dbReference>
<sequence>MSLEEEMLRLRKENELLRQQLALYQQTVPVAPEASAVAAPVLERPVESVQPADEGGILWPTPGEAFWERAPRTSPAPLAPGGSSQPPAPRDPQPLHIVHLTAEMAPIAKVGGLGDVVTGLARAALSRGHNVAVMLPFYQCLPPGEIEGLKHEMDVDVPKGYRWDGEMRGGIVYSNAVTTVSPTYAQEVLDGGAAGWLRSTFARPELRSKFHGILNGIDYSEWDPASDPLLPANFDAERPAGKAACKEFLQRGLGLEVNPRKPLVAVVSRLVPQKGIHLIRAALFRTLEAGGQFVLLGSGHSDPPFRQLAEGQFRDHPDVRLKIMYSERLAHQIYGAADVVVVPSMFEPCGLTQMIALRYGAVPLVRRTGGLADTVFDVDGPAAPPGSLGRNGFTFDGSDDGSLRGALDRALALYREQPGRWEALSRGNMRLDVSWAKSAQSYVDVYNSIAVRN</sequence>
<dbReference type="OrthoDB" id="2018403at2759"/>
<dbReference type="InterPro" id="IPR001296">
    <property type="entry name" value="Glyco_trans_1"/>
</dbReference>
<proteinExistence type="inferred from homology"/>
<evidence type="ECO:0000256" key="4">
    <source>
        <dbReference type="ARBA" id="ARBA00022676"/>
    </source>
</evidence>
<keyword evidence="7" id="KW-0035">Amyloplast</keyword>
<evidence type="ECO:0000313" key="11">
    <source>
        <dbReference type="EMBL" id="KXZ52394.1"/>
    </source>
</evidence>
<feature type="domain" description="Starch synthase catalytic" evidence="10">
    <location>
        <begin position="96"/>
        <end position="150"/>
    </location>
</feature>
<keyword evidence="12" id="KW-1185">Reference proteome</keyword>
<keyword evidence="7" id="KW-0934">Plastid</keyword>
<comment type="similarity">
    <text evidence="3 7">Belongs to the glycosyltransferase 1 family. Bacterial/plant glycogen synthase subfamily.</text>
</comment>
<dbReference type="SUPFAM" id="SSF53756">
    <property type="entry name" value="UDP-Glycosyltransferase/glycogen phosphorylase"/>
    <property type="match status" value="1"/>
</dbReference>
<reference evidence="12" key="1">
    <citation type="journal article" date="2016" name="Nat. Commun.">
        <title>The Gonium pectorale genome demonstrates co-option of cell cycle regulation during the evolution of multicellularity.</title>
        <authorList>
            <person name="Hanschen E.R."/>
            <person name="Marriage T.N."/>
            <person name="Ferris P.J."/>
            <person name="Hamaji T."/>
            <person name="Toyoda A."/>
            <person name="Fujiyama A."/>
            <person name="Neme R."/>
            <person name="Noguchi H."/>
            <person name="Minakuchi Y."/>
            <person name="Suzuki M."/>
            <person name="Kawai-Toyooka H."/>
            <person name="Smith D.R."/>
            <person name="Sparks H."/>
            <person name="Anderson J."/>
            <person name="Bakaric R."/>
            <person name="Luria V."/>
            <person name="Karger A."/>
            <person name="Kirschner M.W."/>
            <person name="Durand P.M."/>
            <person name="Michod R.E."/>
            <person name="Nozaki H."/>
            <person name="Olson B.J."/>
        </authorList>
    </citation>
    <scope>NUCLEOTIDE SEQUENCE [LARGE SCALE GENOMIC DNA]</scope>
    <source>
        <strain evidence="12">NIES-2863</strain>
    </source>
</reference>
<dbReference type="GO" id="GO:0009501">
    <property type="term" value="C:amyloplast"/>
    <property type="evidence" value="ECO:0007669"/>
    <property type="project" value="UniProtKB-SubCell"/>
</dbReference>
<evidence type="ECO:0000256" key="5">
    <source>
        <dbReference type="ARBA" id="ARBA00022679"/>
    </source>
</evidence>
<accession>A0A150GRH6</accession>
<comment type="subcellular location">
    <subcellularLocation>
        <location evidence="7">Plastid</location>
        <location evidence="7">Chloroplast</location>
    </subcellularLocation>
    <subcellularLocation>
        <location evidence="7">Plastid</location>
        <location evidence="7">Amyloplast</location>
    </subcellularLocation>
</comment>
<dbReference type="CDD" id="cd03791">
    <property type="entry name" value="GT5_Glycogen_synthase_DULL1-like"/>
    <property type="match status" value="1"/>
</dbReference>
<dbReference type="GO" id="GO:0019252">
    <property type="term" value="P:starch biosynthetic process"/>
    <property type="evidence" value="ECO:0007669"/>
    <property type="project" value="UniProtKB-UniRule"/>
</dbReference>
<dbReference type="Pfam" id="PF00534">
    <property type="entry name" value="Glycos_transf_1"/>
    <property type="match status" value="1"/>
</dbReference>
<keyword evidence="7" id="KW-0150">Chloroplast</keyword>
<dbReference type="Proteomes" id="UP000075714">
    <property type="component" value="Unassembled WGS sequence"/>
</dbReference>
<keyword evidence="6 7" id="KW-0750">Starch biosynthesis</keyword>
<dbReference type="STRING" id="33097.A0A150GRH6"/>
<name>A0A150GRH6_GONPE</name>
<gene>
    <name evidence="11" type="ORF">GPECTOR_9g438</name>
</gene>
<evidence type="ECO:0000259" key="9">
    <source>
        <dbReference type="Pfam" id="PF00534"/>
    </source>
</evidence>
<evidence type="ECO:0000256" key="6">
    <source>
        <dbReference type="ARBA" id="ARBA00022922"/>
    </source>
</evidence>
<feature type="domain" description="Starch synthase catalytic" evidence="10">
    <location>
        <begin position="164"/>
        <end position="191"/>
    </location>
</feature>
<keyword evidence="5" id="KW-0808">Transferase</keyword>
<keyword evidence="4 7" id="KW-0328">Glycosyltransferase</keyword>
<evidence type="ECO:0000256" key="2">
    <source>
        <dbReference type="ARBA" id="ARBA00004727"/>
    </source>
</evidence>
<dbReference type="PANTHER" id="PTHR46083">
    <property type="match status" value="1"/>
</dbReference>
<protein>
    <recommendedName>
        <fullName evidence="7">Starch synthase, chloroplastic/amyloplastic</fullName>
        <ecNumber evidence="7">2.4.1.-</ecNumber>
    </recommendedName>
</protein>
<evidence type="ECO:0000313" key="12">
    <source>
        <dbReference type="Proteomes" id="UP000075714"/>
    </source>
</evidence>
<evidence type="ECO:0000256" key="1">
    <source>
        <dbReference type="ARBA" id="ARBA00001478"/>
    </source>
</evidence>
<evidence type="ECO:0000256" key="8">
    <source>
        <dbReference type="SAM" id="MobiDB-lite"/>
    </source>
</evidence>